<dbReference type="Proteomes" id="UP000075321">
    <property type="component" value="Unassembled WGS sequence"/>
</dbReference>
<dbReference type="InterPro" id="IPR043901">
    <property type="entry name" value="DUF5787"/>
</dbReference>
<dbReference type="AlphaFoldDB" id="A0A151AEI3"/>
<accession>A0A151AEI3</accession>
<reference evidence="2 3" key="1">
    <citation type="submission" date="2016-02" db="EMBL/GenBank/DDBJ databases">
        <title>Genome sequence of Halalkalicoccus paucihalophilus DSM 24557.</title>
        <authorList>
            <person name="Poehlein A."/>
            <person name="Daniel R."/>
        </authorList>
    </citation>
    <scope>NUCLEOTIDE SEQUENCE [LARGE SCALE GENOMIC DNA]</scope>
    <source>
        <strain evidence="2 3">DSM 24557</strain>
    </source>
</reference>
<dbReference type="EMBL" id="LTAZ01000004">
    <property type="protein sequence ID" value="KYH26061.1"/>
    <property type="molecule type" value="Genomic_DNA"/>
</dbReference>
<gene>
    <name evidence="2" type="ORF">HAPAU_11520</name>
</gene>
<evidence type="ECO:0000313" key="3">
    <source>
        <dbReference type="Proteomes" id="UP000075321"/>
    </source>
</evidence>
<dbReference type="RefSeq" id="WP_066380484.1">
    <property type="nucleotide sequence ID" value="NZ_LTAZ01000004.1"/>
</dbReference>
<dbReference type="OrthoDB" id="211869at2157"/>
<protein>
    <submittedName>
        <fullName evidence="2">Uncharacterized protein</fullName>
    </submittedName>
</protein>
<evidence type="ECO:0000256" key="1">
    <source>
        <dbReference type="SAM" id="MobiDB-lite"/>
    </source>
</evidence>
<organism evidence="2 3">
    <name type="scientific">Halalkalicoccus paucihalophilus</name>
    <dbReference type="NCBI Taxonomy" id="1008153"/>
    <lineage>
        <taxon>Archaea</taxon>
        <taxon>Methanobacteriati</taxon>
        <taxon>Methanobacteriota</taxon>
        <taxon>Stenosarchaea group</taxon>
        <taxon>Halobacteria</taxon>
        <taxon>Halobacteriales</taxon>
        <taxon>Halococcaceae</taxon>
        <taxon>Halalkalicoccus</taxon>
    </lineage>
</organism>
<keyword evidence="3" id="KW-1185">Reference proteome</keyword>
<dbReference type="PATRIC" id="fig|1008153.3.peg.1157"/>
<feature type="region of interest" description="Disordered" evidence="1">
    <location>
        <begin position="280"/>
        <end position="318"/>
    </location>
</feature>
<proteinExistence type="predicted"/>
<dbReference type="Pfam" id="PF19100">
    <property type="entry name" value="DUF5787"/>
    <property type="match status" value="1"/>
</dbReference>
<sequence length="318" mass="35119">MREFGFELSLCARLEREGGIVARQLGGAVASPGGRILDTVHIEPGPEFEARAAITPEEIPGPAIEAAVETGRARYWKDALSIHPDRARGVVERAVDVGFFERERRGGREYVRQTTRYPDWFGPITAIENKPDLSTPGDLDRQLRFDVSLGLVDRVILATESYVTRAHLNRLPDPVGVWRVVDGEREVVREPTPLDPTGWGVELRDRTPIRTDVAMVSPAEKARKRRRIAERAYGKGWRVEPPACARGALGEAAGASVPFCSYYGRIVDPGECGPACPGYEPGESPAVDLTGERERRTPWVADPAGRKRRQAGLDRFST</sequence>
<comment type="caution">
    <text evidence="2">The sequence shown here is derived from an EMBL/GenBank/DDBJ whole genome shotgun (WGS) entry which is preliminary data.</text>
</comment>
<evidence type="ECO:0000313" key="2">
    <source>
        <dbReference type="EMBL" id="KYH26061.1"/>
    </source>
</evidence>
<name>A0A151AEI3_9EURY</name>